<evidence type="ECO:0000313" key="3">
    <source>
        <dbReference type="Proteomes" id="UP000007718"/>
    </source>
</evidence>
<keyword evidence="2" id="KW-0547">Nucleotide-binding</keyword>
<evidence type="ECO:0000259" key="1">
    <source>
        <dbReference type="Pfam" id="PF13538"/>
    </source>
</evidence>
<dbReference type="RefSeq" id="WP_013616013.1">
    <property type="nucleotide sequence ID" value="NC_015163.1"/>
</dbReference>
<keyword evidence="2" id="KW-0067">ATP-binding</keyword>
<geneLocation type="plasmid" evidence="2 3">
    <name>pDEIPR04</name>
</geneLocation>
<dbReference type="PANTHER" id="PTHR11070:SF17">
    <property type="entry name" value="DNA HELICASE IV"/>
    <property type="match status" value="1"/>
</dbReference>
<keyword evidence="2" id="KW-0347">Helicase</keyword>
<keyword evidence="3" id="KW-1185">Reference proteome</keyword>
<proteinExistence type="predicted"/>
<reference evidence="2 3" key="2">
    <citation type="journal article" date="2012" name="Stand. Genomic Sci.">
        <title>Complete genome sequence of the orange-red pigmented, radioresistant Deinococcus proteolyticus type strain (MRP(T)).</title>
        <authorList>
            <person name="Copeland A."/>
            <person name="Zeytun A."/>
            <person name="Yassawong M."/>
            <person name="Nolan M."/>
            <person name="Lucas S."/>
            <person name="Hammon N."/>
            <person name="Deshpande S."/>
            <person name="Cheng J.F."/>
            <person name="Han C."/>
            <person name="Tapia R."/>
            <person name="Goodwin L.A."/>
            <person name="Pitluck S."/>
            <person name="Mavromatis K."/>
            <person name="Liolios K."/>
            <person name="Pagani I."/>
            <person name="Ivanova N."/>
            <person name="Mikhailova N."/>
            <person name="Pati A."/>
            <person name="Chen A."/>
            <person name="Palaniappan K."/>
            <person name="Land M."/>
            <person name="Hauser L."/>
            <person name="Jeffries C.D."/>
            <person name="Brambilla E.M."/>
            <person name="Rohde M."/>
            <person name="Sikorski J."/>
            <person name="Pukall R."/>
            <person name="Goker M."/>
            <person name="Detter J.C."/>
            <person name="Woyke T."/>
            <person name="Bristow J."/>
            <person name="Eisen J.A."/>
            <person name="Markowitz V."/>
            <person name="Hugenholtz P."/>
            <person name="Kyrpides N.C."/>
            <person name="Klenk H.P."/>
            <person name="Lapidus A."/>
        </authorList>
    </citation>
    <scope>NUCLEOTIDE SEQUENCE [LARGE SCALE GENOMIC DNA]</scope>
    <source>
        <strain evidence="3">ATCC 35074 / DSM 20540 / JCM 6276 / NBRC 101906 / NCIMB 13154 / VKM Ac-1939 / CCM 2703 / MRP</strain>
        <plasmid evidence="3">Plasmid pDEIPR04</plasmid>
    </source>
</reference>
<reference evidence="3" key="1">
    <citation type="submission" date="2011-02" db="EMBL/GenBank/DDBJ databases">
        <title>The complete sequence of plasmid4 of Deinococcus proteolyticus DSM 20540.</title>
        <authorList>
            <consortium name="US DOE Joint Genome Institute (JGI-PGF)"/>
            <person name="Lucas S."/>
            <person name="Copeland A."/>
            <person name="Lapidus A."/>
            <person name="Bruce D."/>
            <person name="Goodwin L."/>
            <person name="Pitluck S."/>
            <person name="Kyrpides N."/>
            <person name="Mavromatis K."/>
            <person name="Pagani I."/>
            <person name="Ivanova N."/>
            <person name="Ovchinnikova G."/>
            <person name="Zeytun A."/>
            <person name="Detter J.C."/>
            <person name="Han C."/>
            <person name="Land M."/>
            <person name="Hauser L."/>
            <person name="Markowitz V."/>
            <person name="Cheng J.-F."/>
            <person name="Hugenholtz P."/>
            <person name="Woyke T."/>
            <person name="Wu D."/>
            <person name="Pukall R."/>
            <person name="Steenblock K."/>
            <person name="Brambilla E."/>
            <person name="Klenk H.-P."/>
            <person name="Eisen J.A."/>
        </authorList>
    </citation>
    <scope>NUCLEOTIDE SEQUENCE [LARGE SCALE GENOMIC DNA]</scope>
    <source>
        <strain evidence="3">ATCC 35074 / DSM 20540 / JCM 6276 / NBRC 101906 / NCIMB 13154 / VKM Ac-1939 / CCM 2703 / MRP</strain>
        <plasmid evidence="3">Plasmid pDEIPR04</plasmid>
    </source>
</reference>
<dbReference type="SUPFAM" id="SSF52540">
    <property type="entry name" value="P-loop containing nucleoside triphosphate hydrolases"/>
    <property type="match status" value="1"/>
</dbReference>
<keyword evidence="2" id="KW-0614">Plasmid</keyword>
<evidence type="ECO:0000313" key="2">
    <source>
        <dbReference type="EMBL" id="ADY27768.1"/>
    </source>
</evidence>
<dbReference type="KEGG" id="dpt:Deipr_2659"/>
<feature type="domain" description="UvrD-like helicase C-terminal" evidence="1">
    <location>
        <begin position="369"/>
        <end position="416"/>
    </location>
</feature>
<dbReference type="GO" id="GO:0003677">
    <property type="term" value="F:DNA binding"/>
    <property type="evidence" value="ECO:0007669"/>
    <property type="project" value="InterPro"/>
</dbReference>
<dbReference type="GO" id="GO:0005829">
    <property type="term" value="C:cytosol"/>
    <property type="evidence" value="ECO:0007669"/>
    <property type="project" value="TreeGrafter"/>
</dbReference>
<dbReference type="InterPro" id="IPR000212">
    <property type="entry name" value="DNA_helicase_UvrD/REP"/>
</dbReference>
<organism evidence="2 3">
    <name type="scientific">Deinococcus proteolyticus (strain ATCC 35074 / DSM 20540 / JCM 6276 / NBRC 101906 / NCIMB 13154 / VKM Ac-1939 / CCM 2703 / MRP)</name>
    <dbReference type="NCBI Taxonomy" id="693977"/>
    <lineage>
        <taxon>Bacteria</taxon>
        <taxon>Thermotogati</taxon>
        <taxon>Deinococcota</taxon>
        <taxon>Deinococci</taxon>
        <taxon>Deinococcales</taxon>
        <taxon>Deinococcaceae</taxon>
        <taxon>Deinococcus</taxon>
    </lineage>
</organism>
<dbReference type="GO" id="GO:0000725">
    <property type="term" value="P:recombinational repair"/>
    <property type="evidence" value="ECO:0007669"/>
    <property type="project" value="TreeGrafter"/>
</dbReference>
<dbReference type="InterPro" id="IPR027785">
    <property type="entry name" value="UvrD-like_helicase_C"/>
</dbReference>
<dbReference type="InterPro" id="IPR027417">
    <property type="entry name" value="P-loop_NTPase"/>
</dbReference>
<dbReference type="PANTHER" id="PTHR11070">
    <property type="entry name" value="UVRD / RECB / PCRA DNA HELICASE FAMILY MEMBER"/>
    <property type="match status" value="1"/>
</dbReference>
<protein>
    <submittedName>
        <fullName evidence="2">Putative UvrD/rep helicase family protein</fullName>
    </submittedName>
</protein>
<accession>F0RR59</accession>
<gene>
    <name evidence="2" type="ordered locus">Deipr_2659</name>
</gene>
<dbReference type="HOGENOM" id="CLU_637306_0_0_0"/>
<dbReference type="EMBL" id="CP002540">
    <property type="protein sequence ID" value="ADY27768.1"/>
    <property type="molecule type" value="Genomic_DNA"/>
</dbReference>
<dbReference type="Gene3D" id="3.40.50.300">
    <property type="entry name" value="P-loop containing nucleotide triphosphate hydrolases"/>
    <property type="match status" value="2"/>
</dbReference>
<sequence>MLSFLGLEKMQVTDRTLTLLLADQNNARRASAWKRAKALGRASIYDLIHEHVRQELWERLHKVAEPSFDVPGRGSTGPIPRADLWELIEGALSQPGATERFEAGLRELILRRTNASEADLRPLEKDISRVVTSLFGRMLPVSETRRLLGNEALLERAKVAEPLRRTLLSDPLSAIPLPKGSSVDVTELPAILALRCILHGLGERWDHILLDEAQDFQPLLYRLLAQATRPGQLTALGDLSQGLAGYKGPANWEEVQQALGGADVSFLPMTYRSTAPISEASARIAATYSKVIHSEHIGREGDPVQLLEGELDTVAGHVQALQDAGYANIALVTRRTIDAQRLPDALAPFDLDVQAITEPQHRYKGGLVSIPVQYAKGLEFDGCVVMDADPQSYDPGTEYDSRLLYVAASRGLHHLAFYSGGGFHPLVQGA</sequence>
<dbReference type="GO" id="GO:0043138">
    <property type="term" value="F:3'-5' DNA helicase activity"/>
    <property type="evidence" value="ECO:0007669"/>
    <property type="project" value="TreeGrafter"/>
</dbReference>
<dbReference type="Pfam" id="PF13538">
    <property type="entry name" value="UvrD_C_2"/>
    <property type="match status" value="1"/>
</dbReference>
<dbReference type="GO" id="GO:0005524">
    <property type="term" value="F:ATP binding"/>
    <property type="evidence" value="ECO:0007669"/>
    <property type="project" value="InterPro"/>
</dbReference>
<keyword evidence="2" id="KW-0378">Hydrolase</keyword>
<dbReference type="Proteomes" id="UP000007718">
    <property type="component" value="Plasmid pDEIPR04"/>
</dbReference>
<dbReference type="AlphaFoldDB" id="F0RR59"/>
<name>F0RR59_DEIPM</name>